<evidence type="ECO:0000256" key="2">
    <source>
        <dbReference type="SAM" id="Phobius"/>
    </source>
</evidence>
<dbReference type="RefSeq" id="XP_056549083.1">
    <property type="nucleotide sequence ID" value="XM_056705185.1"/>
</dbReference>
<evidence type="ECO:0000313" key="3">
    <source>
        <dbReference type="EMBL" id="KAJ5355060.1"/>
    </source>
</evidence>
<dbReference type="OrthoDB" id="4770059at2759"/>
<gene>
    <name evidence="3" type="ORF">N7496_012272</name>
</gene>
<keyword evidence="2" id="KW-0812">Transmembrane</keyword>
<keyword evidence="4" id="KW-1185">Reference proteome</keyword>
<protein>
    <submittedName>
        <fullName evidence="3">Uncharacterized protein</fullName>
    </submittedName>
</protein>
<accession>A0A9W9UTP2</accession>
<reference evidence="3" key="2">
    <citation type="journal article" date="2023" name="IMA Fungus">
        <title>Comparative genomic study of the Penicillium genus elucidates a diverse pangenome and 15 lateral gene transfer events.</title>
        <authorList>
            <person name="Petersen C."/>
            <person name="Sorensen T."/>
            <person name="Nielsen M.R."/>
            <person name="Sondergaard T.E."/>
            <person name="Sorensen J.L."/>
            <person name="Fitzpatrick D.A."/>
            <person name="Frisvad J.C."/>
            <person name="Nielsen K.L."/>
        </authorList>
    </citation>
    <scope>NUCLEOTIDE SEQUENCE</scope>
    <source>
        <strain evidence="3">IBT 29864</strain>
    </source>
</reference>
<reference evidence="3" key="1">
    <citation type="submission" date="2022-11" db="EMBL/GenBank/DDBJ databases">
        <authorList>
            <person name="Petersen C."/>
        </authorList>
    </citation>
    <scope>NUCLEOTIDE SEQUENCE</scope>
    <source>
        <strain evidence="3">IBT 29864</strain>
    </source>
</reference>
<sequence length="254" mass="27480">MRNPAPIHTLLRTIALSSILTGALGYYYDTSYVNRLDTTKTNAGPLTTVFTPPASCATPHTELLYGRPDLIQGCAGPYGDECCPEGWRYNMYFSPGQCPLGYKTCTLPTTTQRDETTVICCPSGFDCNGKDYCGKTFNSAPTITYTDATLSVVTTVRAITATAIQIRFKASESTVVPIVTDSLNLPRDHSMSKNTKIGIGIGVPVAVALLGFLGFFGMGYYRRMKEARANGVSSEEEPSLGGHEPPPAYSRTKR</sequence>
<name>A0A9W9UTP2_9EURO</name>
<dbReference type="AlphaFoldDB" id="A0A9W9UTP2"/>
<organism evidence="3 4">
    <name type="scientific">Penicillium cataractarum</name>
    <dbReference type="NCBI Taxonomy" id="2100454"/>
    <lineage>
        <taxon>Eukaryota</taxon>
        <taxon>Fungi</taxon>
        <taxon>Dikarya</taxon>
        <taxon>Ascomycota</taxon>
        <taxon>Pezizomycotina</taxon>
        <taxon>Eurotiomycetes</taxon>
        <taxon>Eurotiomycetidae</taxon>
        <taxon>Eurotiales</taxon>
        <taxon>Aspergillaceae</taxon>
        <taxon>Penicillium</taxon>
    </lineage>
</organism>
<keyword evidence="2" id="KW-1133">Transmembrane helix</keyword>
<feature type="region of interest" description="Disordered" evidence="1">
    <location>
        <begin position="230"/>
        <end position="254"/>
    </location>
</feature>
<evidence type="ECO:0000313" key="4">
    <source>
        <dbReference type="Proteomes" id="UP001147782"/>
    </source>
</evidence>
<proteinExistence type="predicted"/>
<dbReference type="Proteomes" id="UP001147782">
    <property type="component" value="Unassembled WGS sequence"/>
</dbReference>
<keyword evidence="2" id="KW-0472">Membrane</keyword>
<evidence type="ECO:0000256" key="1">
    <source>
        <dbReference type="SAM" id="MobiDB-lite"/>
    </source>
</evidence>
<feature type="transmembrane region" description="Helical" evidence="2">
    <location>
        <begin position="197"/>
        <end position="221"/>
    </location>
</feature>
<comment type="caution">
    <text evidence="3">The sequence shown here is derived from an EMBL/GenBank/DDBJ whole genome shotgun (WGS) entry which is preliminary data.</text>
</comment>
<dbReference type="GeneID" id="81444364"/>
<dbReference type="EMBL" id="JAPZBS010000010">
    <property type="protein sequence ID" value="KAJ5355060.1"/>
    <property type="molecule type" value="Genomic_DNA"/>
</dbReference>